<dbReference type="GO" id="GO:0004803">
    <property type="term" value="F:transposase activity"/>
    <property type="evidence" value="ECO:0007669"/>
    <property type="project" value="InterPro"/>
</dbReference>
<dbReference type="Pfam" id="PF01609">
    <property type="entry name" value="DDE_Tnp_1"/>
    <property type="match status" value="1"/>
</dbReference>
<feature type="domain" description="Transposase IS4-like" evidence="1">
    <location>
        <begin position="161"/>
        <end position="474"/>
    </location>
</feature>
<gene>
    <name evidence="3" type="ORF">PDUR_12350</name>
</gene>
<accession>A0A089HKW4</accession>
<dbReference type="KEGG" id="pdu:PDUR_12350"/>
<dbReference type="EMBL" id="CP009288">
    <property type="protein sequence ID" value="AIQ12601.1"/>
    <property type="molecule type" value="Genomic_DNA"/>
</dbReference>
<evidence type="ECO:0008006" key="5">
    <source>
        <dbReference type="Google" id="ProtNLM"/>
    </source>
</evidence>
<evidence type="ECO:0000313" key="3">
    <source>
        <dbReference type="EMBL" id="AIQ12601.1"/>
    </source>
</evidence>
<dbReference type="STRING" id="44251.PDUR_12350"/>
<dbReference type="InterPro" id="IPR025457">
    <property type="entry name" value="DUF4277"/>
</dbReference>
<dbReference type="InterPro" id="IPR002559">
    <property type="entry name" value="Transposase_11"/>
</dbReference>
<dbReference type="Pfam" id="PF14104">
    <property type="entry name" value="DUF4277"/>
    <property type="match status" value="1"/>
</dbReference>
<dbReference type="InterPro" id="IPR047654">
    <property type="entry name" value="IS1634_transpos"/>
</dbReference>
<protein>
    <recommendedName>
        <fullName evidence="5">Transposase</fullName>
    </recommendedName>
</protein>
<keyword evidence="4" id="KW-1185">Reference proteome</keyword>
<dbReference type="AlphaFoldDB" id="A0A089HKW4"/>
<dbReference type="OrthoDB" id="2492750at2"/>
<dbReference type="PANTHER" id="PTHR34614:SF2">
    <property type="entry name" value="TRANSPOSASE IS4-LIKE DOMAIN-CONTAINING PROTEIN"/>
    <property type="match status" value="1"/>
</dbReference>
<dbReference type="RefSeq" id="WP_042206447.1">
    <property type="nucleotide sequence ID" value="NZ_CP009288.1"/>
</dbReference>
<dbReference type="GO" id="GO:0003677">
    <property type="term" value="F:DNA binding"/>
    <property type="evidence" value="ECO:0007669"/>
    <property type="project" value="InterPro"/>
</dbReference>
<dbReference type="eggNOG" id="COG5421">
    <property type="taxonomic scope" value="Bacteria"/>
</dbReference>
<organism evidence="3 4">
    <name type="scientific">Paenibacillus durus</name>
    <name type="common">Paenibacillus azotofixans</name>
    <dbReference type="NCBI Taxonomy" id="44251"/>
    <lineage>
        <taxon>Bacteria</taxon>
        <taxon>Bacillati</taxon>
        <taxon>Bacillota</taxon>
        <taxon>Bacilli</taxon>
        <taxon>Bacillales</taxon>
        <taxon>Paenibacillaceae</taxon>
        <taxon>Paenibacillus</taxon>
    </lineage>
</organism>
<reference evidence="3 4" key="1">
    <citation type="submission" date="2014-08" db="EMBL/GenBank/DDBJ databases">
        <title>Comparative genomics of the Paenibacillus odorifer group.</title>
        <authorList>
            <person name="den Bakker H.C."/>
            <person name="Tsai Y.-C."/>
            <person name="Martin N."/>
            <person name="Korlach J."/>
            <person name="Wiedmann M."/>
        </authorList>
    </citation>
    <scope>NUCLEOTIDE SEQUENCE [LARGE SCALE GENOMIC DNA]</scope>
    <source>
        <strain evidence="3 4">DSM 1735</strain>
    </source>
</reference>
<feature type="domain" description="DUF4277" evidence="2">
    <location>
        <begin position="13"/>
        <end position="115"/>
    </location>
</feature>
<proteinExistence type="predicted"/>
<dbReference type="Proteomes" id="UP000029409">
    <property type="component" value="Chromosome"/>
</dbReference>
<evidence type="ECO:0000313" key="4">
    <source>
        <dbReference type="Proteomes" id="UP000029409"/>
    </source>
</evidence>
<dbReference type="GO" id="GO:0006313">
    <property type="term" value="P:DNA transposition"/>
    <property type="evidence" value="ECO:0007669"/>
    <property type="project" value="InterPro"/>
</dbReference>
<evidence type="ECO:0000259" key="1">
    <source>
        <dbReference type="Pfam" id="PF01609"/>
    </source>
</evidence>
<dbReference type="NCBIfam" id="NF033559">
    <property type="entry name" value="transpos_IS1634"/>
    <property type="match status" value="1"/>
</dbReference>
<evidence type="ECO:0000259" key="2">
    <source>
        <dbReference type="Pfam" id="PF14104"/>
    </source>
</evidence>
<name>A0A089HKW4_PAEDU</name>
<sequence>MNPNIQIESIYAAGYLNLISQTMKDMKIPQTIDEKVPYHKQCLVSPGEVVQMIVMDMLTGRQALVHMAEWAKRLDVEKLLRPGAQASFFNDDAIARHLDRISDADIQELYSTLALQAWKYNPDTVLAFHSDTTSKSVYGAYKDPQEGDLFITEGYSRDRQGDKQFQYGLIVDGQGRPVYGDVHDGNQNDKSWNPEVLKALDAQLQKINLQGFIYVADSAAMTRETLEQARQAKAYLITRGSNNLKIVKQALEQADGQEDRWSSPQAFASSNSSAQYRLQEFAADYEGHAVRLVVVESSALDKKKAHTLEKRVSQEHEQITDAMKAQGKIVFHCEHDAQVALGQWLADHPVHFHQLEVRSEAYEEILRPRGRPKKEAVPEVVTRYKLEFGPVVPDEEAIGAARRKASRFVLVSTVPAAFQGKSMDSAALLQTYKGQIRVECNFSILKDPYFVDEIYLKKPHRVEVLGYLFLIALLVYHTIQGKVRSQTSERHPLIATTKRKLAQPTTREIFRLLEYVQVIIFRMPDGSRFRQLGQQLASEERRLLALFGYDESIYI</sequence>
<dbReference type="PANTHER" id="PTHR34614">
    <property type="match status" value="1"/>
</dbReference>